<feature type="domain" description="Thioredoxin" evidence="3">
    <location>
        <begin position="63"/>
        <end position="201"/>
    </location>
</feature>
<dbReference type="InterPro" id="IPR050553">
    <property type="entry name" value="Thioredoxin_ResA/DsbE_sf"/>
</dbReference>
<dbReference type="GO" id="GO:0016491">
    <property type="term" value="F:oxidoreductase activity"/>
    <property type="evidence" value="ECO:0007669"/>
    <property type="project" value="InterPro"/>
</dbReference>
<evidence type="ECO:0000313" key="4">
    <source>
        <dbReference type="EMBL" id="RKR91261.1"/>
    </source>
</evidence>
<evidence type="ECO:0000256" key="2">
    <source>
        <dbReference type="SAM" id="SignalP"/>
    </source>
</evidence>
<comment type="caution">
    <text evidence="4">The sequence shown here is derived from an EMBL/GenBank/DDBJ whole genome shotgun (WGS) entry which is preliminary data.</text>
</comment>
<evidence type="ECO:0000256" key="1">
    <source>
        <dbReference type="SAM" id="MobiDB-lite"/>
    </source>
</evidence>
<keyword evidence="5" id="KW-1185">Reference proteome</keyword>
<organism evidence="4 5">
    <name type="scientific">Micromonospora pisi</name>
    <dbReference type="NCBI Taxonomy" id="589240"/>
    <lineage>
        <taxon>Bacteria</taxon>
        <taxon>Bacillati</taxon>
        <taxon>Actinomycetota</taxon>
        <taxon>Actinomycetes</taxon>
        <taxon>Micromonosporales</taxon>
        <taxon>Micromonosporaceae</taxon>
        <taxon>Micromonospora</taxon>
    </lineage>
</organism>
<dbReference type="GO" id="GO:0016209">
    <property type="term" value="F:antioxidant activity"/>
    <property type="evidence" value="ECO:0007669"/>
    <property type="project" value="InterPro"/>
</dbReference>
<keyword evidence="2" id="KW-0732">Signal</keyword>
<keyword evidence="4" id="KW-0413">Isomerase</keyword>
<feature type="chain" id="PRO_5019829635" evidence="2">
    <location>
        <begin position="31"/>
        <end position="203"/>
    </location>
</feature>
<dbReference type="GO" id="GO:0016853">
    <property type="term" value="F:isomerase activity"/>
    <property type="evidence" value="ECO:0007669"/>
    <property type="project" value="UniProtKB-KW"/>
</dbReference>
<dbReference type="InterPro" id="IPR013766">
    <property type="entry name" value="Thioredoxin_domain"/>
</dbReference>
<dbReference type="RefSeq" id="WP_147457137.1">
    <property type="nucleotide sequence ID" value="NZ_RBKT01000001.1"/>
</dbReference>
<proteinExistence type="predicted"/>
<dbReference type="Pfam" id="PF00578">
    <property type="entry name" value="AhpC-TSA"/>
    <property type="match status" value="1"/>
</dbReference>
<protein>
    <submittedName>
        <fullName evidence="4">Thiol-disulfide isomerase/thioredoxin</fullName>
    </submittedName>
</protein>
<dbReference type="PANTHER" id="PTHR42852:SF17">
    <property type="entry name" value="THIOREDOXIN-LIKE PROTEIN HI_1115"/>
    <property type="match status" value="1"/>
</dbReference>
<evidence type="ECO:0000313" key="5">
    <source>
        <dbReference type="Proteomes" id="UP000277671"/>
    </source>
</evidence>
<dbReference type="CDD" id="cd02966">
    <property type="entry name" value="TlpA_like_family"/>
    <property type="match status" value="1"/>
</dbReference>
<dbReference type="Gene3D" id="3.40.30.10">
    <property type="entry name" value="Glutaredoxin"/>
    <property type="match status" value="1"/>
</dbReference>
<dbReference type="InterPro" id="IPR036249">
    <property type="entry name" value="Thioredoxin-like_sf"/>
</dbReference>
<dbReference type="PROSITE" id="PS51257">
    <property type="entry name" value="PROKAR_LIPOPROTEIN"/>
    <property type="match status" value="1"/>
</dbReference>
<gene>
    <name evidence="4" type="ORF">BDK92_5654</name>
</gene>
<evidence type="ECO:0000259" key="3">
    <source>
        <dbReference type="PROSITE" id="PS51352"/>
    </source>
</evidence>
<name>A0A495JQZ7_9ACTN</name>
<dbReference type="PANTHER" id="PTHR42852">
    <property type="entry name" value="THIOL:DISULFIDE INTERCHANGE PROTEIN DSBE"/>
    <property type="match status" value="1"/>
</dbReference>
<dbReference type="SUPFAM" id="SSF52833">
    <property type="entry name" value="Thioredoxin-like"/>
    <property type="match status" value="1"/>
</dbReference>
<reference evidence="4 5" key="1">
    <citation type="submission" date="2018-10" db="EMBL/GenBank/DDBJ databases">
        <title>Sequencing the genomes of 1000 actinobacteria strains.</title>
        <authorList>
            <person name="Klenk H.-P."/>
        </authorList>
    </citation>
    <scope>NUCLEOTIDE SEQUENCE [LARGE SCALE GENOMIC DNA]</scope>
    <source>
        <strain evidence="4 5">DSM 45175</strain>
    </source>
</reference>
<dbReference type="EMBL" id="RBKT01000001">
    <property type="protein sequence ID" value="RKR91261.1"/>
    <property type="molecule type" value="Genomic_DNA"/>
</dbReference>
<feature type="signal peptide" evidence="2">
    <location>
        <begin position="1"/>
        <end position="30"/>
    </location>
</feature>
<sequence>MRRPGPAHASRLAAVLVTVAVALGACSAGAPESAEKPPAPVSAGGADTLPGPVPSALPLRPAPTDSPGAPAFTGTLTDGTPLTAANLWADRPVVLLFLSSWCTICADRQDALSDLARSYRDRVVFVGVASEDEPADLDAYLRDHRVEFPVVFDRDQTIWQSYAVREPPAVAIVAKGGALLRGWPGGIDAAALDARLRELVIAG</sequence>
<dbReference type="InterPro" id="IPR000866">
    <property type="entry name" value="AhpC/TSA"/>
</dbReference>
<dbReference type="AlphaFoldDB" id="A0A495JQZ7"/>
<accession>A0A495JQZ7</accession>
<dbReference type="OrthoDB" id="5006127at2"/>
<dbReference type="PROSITE" id="PS51352">
    <property type="entry name" value="THIOREDOXIN_2"/>
    <property type="match status" value="1"/>
</dbReference>
<dbReference type="Proteomes" id="UP000277671">
    <property type="component" value="Unassembled WGS sequence"/>
</dbReference>
<feature type="region of interest" description="Disordered" evidence="1">
    <location>
        <begin position="29"/>
        <end position="71"/>
    </location>
</feature>